<name>J9D7W5_EDHAE</name>
<sequence>MNDVNNEKLKTKIIISSNQKVKMSEVVSISINLIGTNAPGSYEQQKKMETTSFSKKGIIYSEEVVLEELEPMNGATGTVHIMSYKMKKILVIFIIPCLIGKDSVIDAELYD</sequence>
<dbReference type="VEuPathDB" id="MicrosporidiaDB:EDEG_02096"/>
<dbReference type="InParanoid" id="J9D7W5"/>
<evidence type="ECO:0000313" key="1">
    <source>
        <dbReference type="EMBL" id="EJW03584.1"/>
    </source>
</evidence>
<reference evidence="1 2" key="1">
    <citation type="submission" date="2011-08" db="EMBL/GenBank/DDBJ databases">
        <authorList>
            <person name="Liu Z.J."/>
            <person name="Shi F.L."/>
            <person name="Lu J.Q."/>
            <person name="Li M."/>
            <person name="Wang Z.L."/>
        </authorList>
    </citation>
    <scope>NUCLEOTIDE SEQUENCE [LARGE SCALE GENOMIC DNA]</scope>
    <source>
        <strain evidence="1 2">USNM 41457</strain>
    </source>
</reference>
<comment type="caution">
    <text evidence="1">The sequence shown here is derived from an EMBL/GenBank/DDBJ whole genome shotgun (WGS) entry which is preliminary data.</text>
</comment>
<dbReference type="AlphaFoldDB" id="J9D7W5"/>
<gene>
    <name evidence="1" type="ORF">EDEG_02096</name>
</gene>
<dbReference type="Proteomes" id="UP000003163">
    <property type="component" value="Unassembled WGS sequence"/>
</dbReference>
<dbReference type="EMBL" id="AFBI03000034">
    <property type="protein sequence ID" value="EJW03584.1"/>
    <property type="molecule type" value="Genomic_DNA"/>
</dbReference>
<organism evidence="1 2">
    <name type="scientific">Edhazardia aedis (strain USNM 41457)</name>
    <name type="common">Microsporidian parasite</name>
    <dbReference type="NCBI Taxonomy" id="1003232"/>
    <lineage>
        <taxon>Eukaryota</taxon>
        <taxon>Fungi</taxon>
        <taxon>Fungi incertae sedis</taxon>
        <taxon>Microsporidia</taxon>
        <taxon>Edhazardia</taxon>
    </lineage>
</organism>
<protein>
    <submittedName>
        <fullName evidence="1">Uncharacterized protein</fullName>
    </submittedName>
</protein>
<proteinExistence type="predicted"/>
<evidence type="ECO:0000313" key="2">
    <source>
        <dbReference type="Proteomes" id="UP000003163"/>
    </source>
</evidence>
<reference evidence="2" key="2">
    <citation type="submission" date="2015-07" db="EMBL/GenBank/DDBJ databases">
        <title>Contrasting host-pathogen interactions and genome evolution in two generalist and specialist microsporidian pathogens of mosquitoes.</title>
        <authorList>
            <consortium name="The Broad Institute Genomics Platform"/>
            <consortium name="The Broad Institute Genome Sequencing Center for Infectious Disease"/>
            <person name="Cuomo C.A."/>
            <person name="Sanscrainte N.D."/>
            <person name="Goldberg J.M."/>
            <person name="Heiman D."/>
            <person name="Young S."/>
            <person name="Zeng Q."/>
            <person name="Becnel J.J."/>
            <person name="Birren B.W."/>
        </authorList>
    </citation>
    <scope>NUCLEOTIDE SEQUENCE [LARGE SCALE GENOMIC DNA]</scope>
    <source>
        <strain evidence="2">USNM 41457</strain>
    </source>
</reference>
<keyword evidence="2" id="KW-1185">Reference proteome</keyword>
<dbReference type="HOGENOM" id="CLU_2158322_0_0_1"/>
<accession>J9D7W5</accession>